<organism evidence="1 2">
    <name type="scientific">Ambispora gerdemannii</name>
    <dbReference type="NCBI Taxonomy" id="144530"/>
    <lineage>
        <taxon>Eukaryota</taxon>
        <taxon>Fungi</taxon>
        <taxon>Fungi incertae sedis</taxon>
        <taxon>Mucoromycota</taxon>
        <taxon>Glomeromycotina</taxon>
        <taxon>Glomeromycetes</taxon>
        <taxon>Archaeosporales</taxon>
        <taxon>Ambisporaceae</taxon>
        <taxon>Ambispora</taxon>
    </lineage>
</organism>
<reference evidence="1" key="1">
    <citation type="submission" date="2021-06" db="EMBL/GenBank/DDBJ databases">
        <authorList>
            <person name="Kallberg Y."/>
            <person name="Tangrot J."/>
            <person name="Rosling A."/>
        </authorList>
    </citation>
    <scope>NUCLEOTIDE SEQUENCE</scope>
    <source>
        <strain evidence="1">MT106</strain>
    </source>
</reference>
<keyword evidence="2" id="KW-1185">Reference proteome</keyword>
<gene>
    <name evidence="1" type="ORF">AGERDE_LOCUS10315</name>
</gene>
<name>A0A9N9D4D0_9GLOM</name>
<comment type="caution">
    <text evidence="1">The sequence shown here is derived from an EMBL/GenBank/DDBJ whole genome shotgun (WGS) entry which is preliminary data.</text>
</comment>
<dbReference type="AlphaFoldDB" id="A0A9N9D4D0"/>
<dbReference type="EMBL" id="CAJVPL010003107">
    <property type="protein sequence ID" value="CAG8626486.1"/>
    <property type="molecule type" value="Genomic_DNA"/>
</dbReference>
<accession>A0A9N9D4D0</accession>
<evidence type="ECO:0000313" key="2">
    <source>
        <dbReference type="Proteomes" id="UP000789831"/>
    </source>
</evidence>
<sequence length="44" mass="5201">SPDFNLLQIEKFPHFETNFFEDPSLTLDHNLAFQTSEDSVTLWE</sequence>
<protein>
    <submittedName>
        <fullName evidence="1">12166_t:CDS:1</fullName>
    </submittedName>
</protein>
<evidence type="ECO:0000313" key="1">
    <source>
        <dbReference type="EMBL" id="CAG8626486.1"/>
    </source>
</evidence>
<dbReference type="Proteomes" id="UP000789831">
    <property type="component" value="Unassembled WGS sequence"/>
</dbReference>
<proteinExistence type="predicted"/>
<feature type="non-terminal residue" evidence="1">
    <location>
        <position position="1"/>
    </location>
</feature>